<comment type="similarity">
    <text evidence="1 4">Belongs to the V-ATPase D subunit family.</text>
</comment>
<dbReference type="GO" id="GO:0046961">
    <property type="term" value="F:proton-transporting ATPase activity, rotational mechanism"/>
    <property type="evidence" value="ECO:0007669"/>
    <property type="project" value="InterPro"/>
</dbReference>
<organism evidence="6">
    <name type="scientific">candidate division WOR-3 bacterium</name>
    <dbReference type="NCBI Taxonomy" id="2052148"/>
    <lineage>
        <taxon>Bacteria</taxon>
        <taxon>Bacteria division WOR-3</taxon>
    </lineage>
</organism>
<keyword evidence="3 4" id="KW-0406">Ion transport</keyword>
<dbReference type="InterPro" id="IPR002699">
    <property type="entry name" value="V_ATPase_D"/>
</dbReference>
<accession>A0A7V3KNT4</accession>
<reference evidence="6" key="1">
    <citation type="journal article" date="2020" name="mSystems">
        <title>Genome- and Community-Level Interaction Insights into Carbon Utilization and Element Cycling Functions of Hydrothermarchaeota in Hydrothermal Sediment.</title>
        <authorList>
            <person name="Zhou Z."/>
            <person name="Liu Y."/>
            <person name="Xu W."/>
            <person name="Pan J."/>
            <person name="Luo Z.H."/>
            <person name="Li M."/>
        </authorList>
    </citation>
    <scope>NUCLEOTIDE SEQUENCE [LARGE SCALE GENOMIC DNA]</scope>
    <source>
        <strain evidence="6">SpSt-754</strain>
    </source>
</reference>
<evidence type="ECO:0000256" key="2">
    <source>
        <dbReference type="ARBA" id="ARBA00022448"/>
    </source>
</evidence>
<dbReference type="GO" id="GO:0042777">
    <property type="term" value="P:proton motive force-driven plasma membrane ATP synthesis"/>
    <property type="evidence" value="ECO:0007669"/>
    <property type="project" value="UniProtKB-UniRule"/>
</dbReference>
<proteinExistence type="inferred from homology"/>
<dbReference type="Gene3D" id="1.10.287.3240">
    <property type="match status" value="1"/>
</dbReference>
<evidence type="ECO:0000256" key="3">
    <source>
        <dbReference type="ARBA" id="ARBA00023065"/>
    </source>
</evidence>
<name>A0A7V3KNT4_UNCW3</name>
<dbReference type="Pfam" id="PF01813">
    <property type="entry name" value="ATP-synt_D"/>
    <property type="match status" value="1"/>
</dbReference>
<dbReference type="AlphaFoldDB" id="A0A7V3KNT4"/>
<dbReference type="NCBIfam" id="TIGR00309">
    <property type="entry name" value="V_ATPase_subD"/>
    <property type="match status" value="1"/>
</dbReference>
<keyword evidence="2 4" id="KW-0813">Transport</keyword>
<keyword evidence="4" id="KW-0066">ATP synthesis</keyword>
<dbReference type="HAMAP" id="MF_00271">
    <property type="entry name" value="ATP_synth_D_arch"/>
    <property type="match status" value="1"/>
</dbReference>
<evidence type="ECO:0000256" key="4">
    <source>
        <dbReference type="HAMAP-Rule" id="MF_00271"/>
    </source>
</evidence>
<dbReference type="EMBL" id="DTGD01000160">
    <property type="protein sequence ID" value="HGB36124.1"/>
    <property type="molecule type" value="Genomic_DNA"/>
</dbReference>
<feature type="coiled-coil region" evidence="5">
    <location>
        <begin position="130"/>
        <end position="163"/>
    </location>
</feature>
<evidence type="ECO:0000256" key="5">
    <source>
        <dbReference type="SAM" id="Coils"/>
    </source>
</evidence>
<dbReference type="GO" id="GO:0046933">
    <property type="term" value="F:proton-transporting ATP synthase activity, rotational mechanism"/>
    <property type="evidence" value="ECO:0007669"/>
    <property type="project" value="UniProtKB-UniRule"/>
</dbReference>
<evidence type="ECO:0000256" key="1">
    <source>
        <dbReference type="ARBA" id="ARBA00005850"/>
    </source>
</evidence>
<gene>
    <name evidence="4" type="primary">atpD</name>
    <name evidence="6" type="ORF">ENV38_04390</name>
</gene>
<dbReference type="PANTHER" id="PTHR11671">
    <property type="entry name" value="V-TYPE ATP SYNTHASE SUBUNIT D"/>
    <property type="match status" value="1"/>
</dbReference>
<feature type="coiled-coil region" evidence="5">
    <location>
        <begin position="38"/>
        <end position="65"/>
    </location>
</feature>
<dbReference type="GO" id="GO:0005524">
    <property type="term" value="F:ATP binding"/>
    <property type="evidence" value="ECO:0007669"/>
    <property type="project" value="UniProtKB-UniRule"/>
</dbReference>
<keyword evidence="4" id="KW-0375">Hydrogen ion transport</keyword>
<comment type="function">
    <text evidence="4">Produces ATP from ADP in the presence of a proton gradient across the membrane.</text>
</comment>
<sequence>MPLISASPTRMELLRLKRRIAIARKGHKLLKDKQDELVRILFELLEGLKELRKKVEEELSESVRRFVLARAFMEPEEVEELFLIPSVSSGIEIGEKKIMTVVVPTFKARIEGSYLSYGFAGTSPELDVSLESLTRAYKDLIELAEKEKSLELLAIEVEKTRRRVNALEYILIPELESTIKFISMKLSEMERSDITRLMKIKDIVRAH</sequence>
<keyword evidence="5" id="KW-0175">Coiled coil</keyword>
<comment type="caution">
    <text evidence="6">The sequence shown here is derived from an EMBL/GenBank/DDBJ whole genome shotgun (WGS) entry which is preliminary data.</text>
</comment>
<protein>
    <recommendedName>
        <fullName evidence="4">V-type ATP synthase subunit D</fullName>
    </recommendedName>
    <alternativeName>
        <fullName evidence="4">V-ATPase subunit D</fullName>
    </alternativeName>
</protein>
<evidence type="ECO:0000313" key="6">
    <source>
        <dbReference type="EMBL" id="HGB36124.1"/>
    </source>
</evidence>